<proteinExistence type="predicted"/>
<dbReference type="AlphaFoldDB" id="A0A1S2N9V5"/>
<evidence type="ECO:0008006" key="3">
    <source>
        <dbReference type="Google" id="ProtNLM"/>
    </source>
</evidence>
<accession>A0A1S2N9V5</accession>
<dbReference type="EMBL" id="JRYB01000001">
    <property type="protein sequence ID" value="OIJ41867.1"/>
    <property type="molecule type" value="Genomic_DNA"/>
</dbReference>
<reference evidence="1 2" key="1">
    <citation type="submission" date="2014-10" db="EMBL/GenBank/DDBJ databases">
        <authorList>
            <person name="Seo M.-J."/>
            <person name="Seok Y.J."/>
            <person name="Cha I.-T."/>
        </authorList>
    </citation>
    <scope>NUCLEOTIDE SEQUENCE [LARGE SCALE GENOMIC DNA]</scope>
    <source>
        <strain evidence="1 2">NEU</strain>
    </source>
</reference>
<protein>
    <recommendedName>
        <fullName evidence="3">RiboL-PSP-HEPN domain-containing protein</fullName>
    </recommendedName>
</protein>
<sequence>MNQPVPAESPAFSQFIQSVSQLKIAFLPAAQKTTYSDSEVVAAKAFLVFAHAELEDYLEQACRMKANKALSELQTNGLTGITALSLMAYCGVATSRPTEIAKYQQTHKNLARDFATFASPSTRALLSSLKTAVGVHSELCRKNNGIKEANLLPMVVPLGLDPLKIETSWLLELNSFGVDRGAHAHRGLASVKRIDDPYGASKQLDRIIDGPPGSAPAAGSSIQVHSLRSLDAYLRS</sequence>
<evidence type="ECO:0000313" key="2">
    <source>
        <dbReference type="Proteomes" id="UP000180246"/>
    </source>
</evidence>
<name>A0A1S2N9V5_9BURK</name>
<comment type="caution">
    <text evidence="1">The sequence shown here is derived from an EMBL/GenBank/DDBJ whole genome shotgun (WGS) entry which is preliminary data.</text>
</comment>
<organism evidence="1 2">
    <name type="scientific">Massilia timonae</name>
    <dbReference type="NCBI Taxonomy" id="47229"/>
    <lineage>
        <taxon>Bacteria</taxon>
        <taxon>Pseudomonadati</taxon>
        <taxon>Pseudomonadota</taxon>
        <taxon>Betaproteobacteria</taxon>
        <taxon>Burkholderiales</taxon>
        <taxon>Oxalobacteraceae</taxon>
        <taxon>Telluria group</taxon>
        <taxon>Massilia</taxon>
    </lineage>
</organism>
<gene>
    <name evidence="1" type="ORF">LO55_1949</name>
</gene>
<dbReference type="RefSeq" id="WP_143054490.1">
    <property type="nucleotide sequence ID" value="NZ_JRYB01000001.1"/>
</dbReference>
<evidence type="ECO:0000313" key="1">
    <source>
        <dbReference type="EMBL" id="OIJ41867.1"/>
    </source>
</evidence>
<dbReference type="Proteomes" id="UP000180246">
    <property type="component" value="Unassembled WGS sequence"/>
</dbReference>